<feature type="domain" description="VWFA" evidence="9">
    <location>
        <begin position="909"/>
        <end position="1087"/>
    </location>
</feature>
<evidence type="ECO:0000313" key="10">
    <source>
        <dbReference type="EMBL" id="CAD5119952.1"/>
    </source>
</evidence>
<feature type="domain" description="EGF-like" evidence="8">
    <location>
        <begin position="865"/>
        <end position="901"/>
    </location>
</feature>
<dbReference type="CDD" id="cd00054">
    <property type="entry name" value="EGF_CA"/>
    <property type="match status" value="3"/>
</dbReference>
<feature type="disulfide bond" evidence="6">
    <location>
        <begin position="438"/>
        <end position="447"/>
    </location>
</feature>
<feature type="signal peptide" evidence="7">
    <location>
        <begin position="1"/>
        <end position="15"/>
    </location>
</feature>
<keyword evidence="2 7" id="KW-0732">Signal</keyword>
<feature type="chain" id="PRO_5029781900" evidence="7">
    <location>
        <begin position="16"/>
        <end position="1089"/>
    </location>
</feature>
<feature type="disulfide bond" evidence="6">
    <location>
        <begin position="891"/>
        <end position="900"/>
    </location>
</feature>
<keyword evidence="4 6" id="KW-1015">Disulfide bond</keyword>
<dbReference type="FunFam" id="2.10.25.10:FF:000173">
    <property type="entry name" value="Neurogenic locus notch protein 2"/>
    <property type="match status" value="1"/>
</dbReference>
<dbReference type="PANTHER" id="PTHR24020:SF84">
    <property type="entry name" value="VWFA DOMAIN-CONTAINING PROTEIN"/>
    <property type="match status" value="1"/>
</dbReference>
<feature type="domain" description="EGF-like" evidence="8">
    <location>
        <begin position="412"/>
        <end position="448"/>
    </location>
</feature>
<protein>
    <submittedName>
        <fullName evidence="10">DgyrCDS8533</fullName>
    </submittedName>
</protein>
<organism evidence="10 11">
    <name type="scientific">Dimorphilus gyrociliatus</name>
    <dbReference type="NCBI Taxonomy" id="2664684"/>
    <lineage>
        <taxon>Eukaryota</taxon>
        <taxon>Metazoa</taxon>
        <taxon>Spiralia</taxon>
        <taxon>Lophotrochozoa</taxon>
        <taxon>Annelida</taxon>
        <taxon>Polychaeta</taxon>
        <taxon>Polychaeta incertae sedis</taxon>
        <taxon>Dinophilidae</taxon>
        <taxon>Dimorphilus</taxon>
    </lineage>
</organism>
<reference evidence="10 11" key="1">
    <citation type="submission" date="2020-08" db="EMBL/GenBank/DDBJ databases">
        <authorList>
            <person name="Hejnol A."/>
        </authorList>
    </citation>
    <scope>NUCLEOTIDE SEQUENCE [LARGE SCALE GENOMIC DNA]</scope>
</reference>
<evidence type="ECO:0000256" key="6">
    <source>
        <dbReference type="PROSITE-ProRule" id="PRU00076"/>
    </source>
</evidence>
<dbReference type="SMART" id="SM00179">
    <property type="entry name" value="EGF_CA"/>
    <property type="match status" value="3"/>
</dbReference>
<dbReference type="SUPFAM" id="SSF53300">
    <property type="entry name" value="vWA-like"/>
    <property type="match status" value="5"/>
</dbReference>
<dbReference type="InterPro" id="IPR050525">
    <property type="entry name" value="ECM_Assembly_Org"/>
</dbReference>
<dbReference type="PROSITE" id="PS00010">
    <property type="entry name" value="ASX_HYDROXYL"/>
    <property type="match status" value="1"/>
</dbReference>
<dbReference type="SMART" id="SM00327">
    <property type="entry name" value="VWA"/>
    <property type="match status" value="5"/>
</dbReference>
<dbReference type="SMART" id="SM00181">
    <property type="entry name" value="EGF"/>
    <property type="match status" value="3"/>
</dbReference>
<dbReference type="InterPro" id="IPR000152">
    <property type="entry name" value="EGF-type_Asp/Asn_hydroxyl_site"/>
</dbReference>
<dbReference type="Pfam" id="PF00008">
    <property type="entry name" value="EGF"/>
    <property type="match status" value="3"/>
</dbReference>
<dbReference type="Gene3D" id="2.10.25.10">
    <property type="entry name" value="Laminin"/>
    <property type="match status" value="3"/>
</dbReference>
<keyword evidence="3" id="KW-0677">Repeat</keyword>
<dbReference type="OrthoDB" id="6132182at2759"/>
<dbReference type="Pfam" id="PF00092">
    <property type="entry name" value="VWA"/>
    <property type="match status" value="5"/>
</dbReference>
<dbReference type="GO" id="GO:0005509">
    <property type="term" value="F:calcium ion binding"/>
    <property type="evidence" value="ECO:0007669"/>
    <property type="project" value="InterPro"/>
</dbReference>
<feature type="domain" description="VWFA" evidence="9">
    <location>
        <begin position="228"/>
        <end position="405"/>
    </location>
</feature>
<keyword evidence="5" id="KW-0325">Glycoprotein</keyword>
<dbReference type="InterPro" id="IPR001881">
    <property type="entry name" value="EGF-like_Ca-bd_dom"/>
</dbReference>
<keyword evidence="1 6" id="KW-0245">EGF-like domain</keyword>
<evidence type="ECO:0000256" key="5">
    <source>
        <dbReference type="ARBA" id="ARBA00023180"/>
    </source>
</evidence>
<dbReference type="PROSITE" id="PS00022">
    <property type="entry name" value="EGF_1"/>
    <property type="match status" value="3"/>
</dbReference>
<dbReference type="PROSITE" id="PS50026">
    <property type="entry name" value="EGF_3"/>
    <property type="match status" value="3"/>
</dbReference>
<accession>A0A7I8VUH1</accession>
<dbReference type="FunFam" id="2.10.25.10:FF:000122">
    <property type="entry name" value="Protein crumbs homolog 2"/>
    <property type="match status" value="1"/>
</dbReference>
<evidence type="ECO:0000256" key="2">
    <source>
        <dbReference type="ARBA" id="ARBA00022729"/>
    </source>
</evidence>
<gene>
    <name evidence="10" type="ORF">DGYR_LOCUS8125</name>
</gene>
<dbReference type="PANTHER" id="PTHR24020">
    <property type="entry name" value="COLLAGEN ALPHA"/>
    <property type="match status" value="1"/>
</dbReference>
<dbReference type="InterPro" id="IPR002035">
    <property type="entry name" value="VWF_A"/>
</dbReference>
<evidence type="ECO:0000256" key="7">
    <source>
        <dbReference type="SAM" id="SignalP"/>
    </source>
</evidence>
<dbReference type="CDD" id="cd01450">
    <property type="entry name" value="vWFA_subfamily_ECM"/>
    <property type="match status" value="3"/>
</dbReference>
<feature type="domain" description="EGF-like" evidence="8">
    <location>
        <begin position="637"/>
        <end position="673"/>
    </location>
</feature>
<evidence type="ECO:0000313" key="11">
    <source>
        <dbReference type="Proteomes" id="UP000549394"/>
    </source>
</evidence>
<dbReference type="AlphaFoldDB" id="A0A7I8VUH1"/>
<comment type="caution">
    <text evidence="10">The sequence shown here is derived from an EMBL/GenBank/DDBJ whole genome shotgun (WGS) entry which is preliminary data.</text>
</comment>
<dbReference type="EMBL" id="CAJFCJ010000011">
    <property type="protein sequence ID" value="CAD5119952.1"/>
    <property type="molecule type" value="Genomic_DNA"/>
</dbReference>
<dbReference type="Gene3D" id="3.40.50.410">
    <property type="entry name" value="von Willebrand factor, type A domain"/>
    <property type="match status" value="5"/>
</dbReference>
<dbReference type="Proteomes" id="UP000549394">
    <property type="component" value="Unassembled WGS sequence"/>
</dbReference>
<comment type="caution">
    <text evidence="6">Lacks conserved residue(s) required for the propagation of feature annotation.</text>
</comment>
<evidence type="ECO:0000256" key="3">
    <source>
        <dbReference type="ARBA" id="ARBA00022737"/>
    </source>
</evidence>
<feature type="domain" description="VWFA" evidence="9">
    <location>
        <begin position="456"/>
        <end position="630"/>
    </location>
</feature>
<keyword evidence="11" id="KW-1185">Reference proteome</keyword>
<evidence type="ECO:0000256" key="1">
    <source>
        <dbReference type="ARBA" id="ARBA00022536"/>
    </source>
</evidence>
<dbReference type="InterPro" id="IPR000742">
    <property type="entry name" value="EGF"/>
</dbReference>
<proteinExistence type="predicted"/>
<evidence type="ECO:0000256" key="4">
    <source>
        <dbReference type="ARBA" id="ARBA00023157"/>
    </source>
</evidence>
<dbReference type="PROSITE" id="PS50234">
    <property type="entry name" value="VWFA"/>
    <property type="match status" value="5"/>
</dbReference>
<dbReference type="FunFam" id="2.10.25.10:FF:000321">
    <property type="entry name" value="Protein delta homolog 1"/>
    <property type="match status" value="1"/>
</dbReference>
<feature type="domain" description="VWFA" evidence="9">
    <location>
        <begin position="36"/>
        <end position="212"/>
    </location>
</feature>
<feature type="domain" description="VWFA" evidence="9">
    <location>
        <begin position="683"/>
        <end position="858"/>
    </location>
</feature>
<evidence type="ECO:0000259" key="9">
    <source>
        <dbReference type="PROSITE" id="PS50234"/>
    </source>
</evidence>
<dbReference type="PRINTS" id="PR00453">
    <property type="entry name" value="VWFADOMAIN"/>
</dbReference>
<feature type="disulfide bond" evidence="6">
    <location>
        <begin position="663"/>
        <end position="672"/>
    </location>
</feature>
<dbReference type="InterPro" id="IPR036465">
    <property type="entry name" value="vWFA_dom_sf"/>
</dbReference>
<sequence length="1089" mass="119217">MSLVIFAALCYLVSSAPTTPTPKEELVANEECTLADVVFVLDSSGSITLPNWQKILSFVQQTIADLNVGPHSTRIGLLTYGNRATIQFHLNKYSDKQSIINAVENIKWKNQNTNTSGGIYVMDKVMFSSENGDRPRAPNVGIIITDGVSSENYGANLTIPYAEEARKRGATLFAIGIGDKISMKELDGIAGNSSNVMLATDFDTLSTIKAAIVSKTCEVIVECKSSADIAFILDTSGSVGPQKFDSMKGFVKTMIDKLNVAEDYSNVAVVTYSDNPKLEFDLTSHQTRDDLKNALDKVKYRSGSSNTASALRLVSNRIFSMAGGEDTRLRNIAVLITDGNSNDLAETIEAAKELKLRGVGILVLTVGNVDWINFHEIYEIASDPDTLNVFRITDLNNINGVARRLKTALCDESIACEPNPCHNGGVCIPRLGNYVCNCKNGWAGDHCTLPCKQSADIVIALDSSGSIGNQNFYGLLNTIKDWIANIDQNSQIGLLTFSDTTKVEFNLNTYTGRYQIRDGVSFPYRRGGTNTADALRVMRTKMFRSETGDRPNVQNIGILITDGKSGNKEETFNEAILNRNAGIHMISIGVGVSGNKYAQQELRGISSDPDNVNLINVDKFSDLPNITEKIIHLTCKTEKSCDPNPCKNGGVCFERTGSYECSCTVGWTGKNCDRSCSIGDKVDYAIAIDSSGSIRESRFILVLEEVKKIIDKMQISNEKAKISLVKFSDDAEIIFPLNRYNKKEDILQAVENVRYTHGKTNIAAVLRLVRETVFNSNNGDRADAPNILLLISDGSPTVEESATIPEAIETRQNGITIQMVTIEKKIDLMTKAIASKPYNSNIFFVKRYSQLATLIDPIADGVCDKVNECSPNPCQNGGQCIDGLNQFYCRCPALYTGKKCELRCNTRKDVVLILDGSGSVSEQYEMTQKIASEIVWSLNFNQQRTRVGVVTFNDTATARFHLNTYTNQQQVLNAIAFGPPRGRTHTASGLNLASTEMFSFSNGDRNGDENIAILISDGRSNVNSGANMGEARTLKQTGVKIFGIGVGNNVDRREIESIASSPSSKYALFIREEKEITAKTRSLAESLCL</sequence>
<name>A0A7I8VUH1_9ANNE</name>
<evidence type="ECO:0000259" key="8">
    <source>
        <dbReference type="PROSITE" id="PS50026"/>
    </source>
</evidence>